<dbReference type="Proteomes" id="UP001597128">
    <property type="component" value="Unassembled WGS sequence"/>
</dbReference>
<dbReference type="InterPro" id="IPR009057">
    <property type="entry name" value="Homeodomain-like_sf"/>
</dbReference>
<keyword evidence="2" id="KW-1185">Reference proteome</keyword>
<evidence type="ECO:0000313" key="1">
    <source>
        <dbReference type="EMBL" id="MFD0912020.1"/>
    </source>
</evidence>
<name>A0ABW3F4Z8_9PROT</name>
<comment type="caution">
    <text evidence="1">The sequence shown here is derived from an EMBL/GenBank/DDBJ whole genome shotgun (WGS) entry which is preliminary data.</text>
</comment>
<accession>A0ABW3F4Z8</accession>
<dbReference type="EMBL" id="JBHTKB010000001">
    <property type="protein sequence ID" value="MFD0912020.1"/>
    <property type="molecule type" value="Genomic_DNA"/>
</dbReference>
<sequence>MDDQEYERLKMTAYQIIKESKNVDQLKQALAFILPVAHQMDIDETAKVLGFSNNWVSQLRSRFVHGKPLKHAARGGRHHAVMSVEQERQFVVQYRQKNQLHQQHIDAKLLKTALENYLGKNISTSYVYSFIRRNKELLQQASLSAV</sequence>
<protein>
    <recommendedName>
        <fullName evidence="3">Transposase</fullName>
    </recommendedName>
</protein>
<reference evidence="2" key="1">
    <citation type="journal article" date="2019" name="Int. J. Syst. Evol. Microbiol.">
        <title>The Global Catalogue of Microorganisms (GCM) 10K type strain sequencing project: providing services to taxonomists for standard genome sequencing and annotation.</title>
        <authorList>
            <consortium name="The Broad Institute Genomics Platform"/>
            <consortium name="The Broad Institute Genome Sequencing Center for Infectious Disease"/>
            <person name="Wu L."/>
            <person name="Ma J."/>
        </authorList>
    </citation>
    <scope>NUCLEOTIDE SEQUENCE [LARGE SCALE GENOMIC DNA]</scope>
    <source>
        <strain evidence="2">CCUG 58412</strain>
    </source>
</reference>
<gene>
    <name evidence="1" type="ORF">ACFQ1Z_00540</name>
</gene>
<dbReference type="SUPFAM" id="SSF46689">
    <property type="entry name" value="Homeodomain-like"/>
    <property type="match status" value="1"/>
</dbReference>
<dbReference type="RefSeq" id="WP_379054572.1">
    <property type="nucleotide sequence ID" value="NZ_JBHTKB010000001.1"/>
</dbReference>
<organism evidence="1 2">
    <name type="scientific">Methylophilus luteus</name>
    <dbReference type="NCBI Taxonomy" id="640108"/>
    <lineage>
        <taxon>Bacteria</taxon>
        <taxon>Pseudomonadati</taxon>
        <taxon>Pseudomonadota</taxon>
        <taxon>Betaproteobacteria</taxon>
        <taxon>Nitrosomonadales</taxon>
        <taxon>Methylophilaceae</taxon>
        <taxon>Methylophilus</taxon>
    </lineage>
</organism>
<proteinExistence type="predicted"/>
<evidence type="ECO:0008006" key="3">
    <source>
        <dbReference type="Google" id="ProtNLM"/>
    </source>
</evidence>
<evidence type="ECO:0000313" key="2">
    <source>
        <dbReference type="Proteomes" id="UP001597128"/>
    </source>
</evidence>